<evidence type="ECO:0000256" key="1">
    <source>
        <dbReference type="ARBA" id="ARBA00022722"/>
    </source>
</evidence>
<keyword evidence="9" id="KW-1185">Reference proteome</keyword>
<dbReference type="Gene3D" id="3.60.15.10">
    <property type="entry name" value="Ribonuclease Z/Hydroxyacylglutathione hydrolase-like"/>
    <property type="match status" value="1"/>
</dbReference>
<dbReference type="InterPro" id="IPR055132">
    <property type="entry name" value="RNase_J_b_CASP"/>
</dbReference>
<dbReference type="SMART" id="SM00849">
    <property type="entry name" value="Lactamase_B"/>
    <property type="match status" value="1"/>
</dbReference>
<dbReference type="SUPFAM" id="SSF56281">
    <property type="entry name" value="Metallo-hydrolase/oxidoreductase"/>
    <property type="match status" value="1"/>
</dbReference>
<keyword evidence="2" id="KW-0479">Metal-binding</keyword>
<keyword evidence="3" id="KW-0378">Hydrolase</keyword>
<keyword evidence="6" id="KW-0694">RNA-binding</keyword>
<evidence type="ECO:0000313" key="8">
    <source>
        <dbReference type="EMBL" id="SDT89327.1"/>
    </source>
</evidence>
<keyword evidence="4" id="KW-0862">Zinc</keyword>
<organism evidence="8 9">
    <name type="scientific">Halopseudomonas salegens</name>
    <dbReference type="NCBI Taxonomy" id="1434072"/>
    <lineage>
        <taxon>Bacteria</taxon>
        <taxon>Pseudomonadati</taxon>
        <taxon>Pseudomonadota</taxon>
        <taxon>Gammaproteobacteria</taxon>
        <taxon>Pseudomonadales</taxon>
        <taxon>Pseudomonadaceae</taxon>
        <taxon>Halopseudomonas</taxon>
    </lineage>
</organism>
<dbReference type="Pfam" id="PF07521">
    <property type="entry name" value="RMMBL"/>
    <property type="match status" value="1"/>
</dbReference>
<dbReference type="PANTHER" id="PTHR43694">
    <property type="entry name" value="RIBONUCLEASE J"/>
    <property type="match status" value="1"/>
</dbReference>
<evidence type="ECO:0000256" key="3">
    <source>
        <dbReference type="ARBA" id="ARBA00022801"/>
    </source>
</evidence>
<evidence type="ECO:0000256" key="2">
    <source>
        <dbReference type="ARBA" id="ARBA00022723"/>
    </source>
</evidence>
<dbReference type="Pfam" id="PF00753">
    <property type="entry name" value="Lactamase_B"/>
    <property type="match status" value="1"/>
</dbReference>
<dbReference type="GO" id="GO:0046872">
    <property type="term" value="F:metal ion binding"/>
    <property type="evidence" value="ECO:0007669"/>
    <property type="project" value="UniProtKB-KW"/>
</dbReference>
<evidence type="ECO:0000256" key="6">
    <source>
        <dbReference type="ARBA" id="ARBA00022884"/>
    </source>
</evidence>
<protein>
    <submittedName>
        <fullName evidence="8">Ribonuclease J</fullName>
    </submittedName>
</protein>
<dbReference type="InterPro" id="IPR042173">
    <property type="entry name" value="RNase_J_2"/>
</dbReference>
<dbReference type="PANTHER" id="PTHR43694:SF1">
    <property type="entry name" value="RIBONUCLEASE J"/>
    <property type="match status" value="1"/>
</dbReference>
<evidence type="ECO:0000259" key="7">
    <source>
        <dbReference type="SMART" id="SM00849"/>
    </source>
</evidence>
<dbReference type="STRING" id="1434072.SAMN05216210_0258"/>
<dbReference type="PROSITE" id="PS51257">
    <property type="entry name" value="PROKAR_LIPOPROTEIN"/>
    <property type="match status" value="1"/>
</dbReference>
<dbReference type="Pfam" id="PF22505">
    <property type="entry name" value="RNase_J_b_CASP"/>
    <property type="match status" value="1"/>
</dbReference>
<keyword evidence="1" id="KW-0540">Nuclease</keyword>
<evidence type="ECO:0000256" key="4">
    <source>
        <dbReference type="ARBA" id="ARBA00022833"/>
    </source>
</evidence>
<dbReference type="RefSeq" id="WP_092383359.1">
    <property type="nucleotide sequence ID" value="NZ_LT629787.1"/>
</dbReference>
<dbReference type="InterPro" id="IPR001279">
    <property type="entry name" value="Metallo-B-lactamas"/>
</dbReference>
<name>A0A1H2E2K8_9GAMM</name>
<dbReference type="Proteomes" id="UP000243924">
    <property type="component" value="Chromosome I"/>
</dbReference>
<keyword evidence="5" id="KW-0269">Exonuclease</keyword>
<proteinExistence type="predicted"/>
<evidence type="ECO:0000256" key="5">
    <source>
        <dbReference type="ARBA" id="ARBA00022839"/>
    </source>
</evidence>
<feature type="domain" description="Metallo-beta-lactamase" evidence="7">
    <location>
        <begin position="57"/>
        <end position="250"/>
    </location>
</feature>
<dbReference type="GO" id="GO:0004527">
    <property type="term" value="F:exonuclease activity"/>
    <property type="evidence" value="ECO:0007669"/>
    <property type="project" value="UniProtKB-KW"/>
</dbReference>
<dbReference type="CDD" id="cd07714">
    <property type="entry name" value="RNaseJ_MBL-fold"/>
    <property type="match status" value="1"/>
</dbReference>
<gene>
    <name evidence="8" type="ORF">SAMN05216210_0258</name>
</gene>
<dbReference type="GO" id="GO:0003723">
    <property type="term" value="F:RNA binding"/>
    <property type="evidence" value="ECO:0007669"/>
    <property type="project" value="UniProtKB-KW"/>
</dbReference>
<dbReference type="Gene3D" id="3.40.50.10710">
    <property type="entry name" value="Metallo-hydrolase/oxidoreductase"/>
    <property type="match status" value="1"/>
</dbReference>
<sequence length="475" mass="51736">MRKNAPPALQTLIGCRYMPSSGGISLLDSVMPAPRFDQLHNQIGPFFLPLGGAGMFGANFYLFGSAGQWIAVDCGFALQSHPSGRNQVSIPSLAALERYDIKLSALLITHGHEDHIGAVAHLWKALDCPLYASPFAARLIRNKLDALQEWPRLHEIKPLEPIGIGNFQAEWIPVTHSIPESHAIMLEVAGKRLYHSGDWKLDAEPLVGGLTAQARLQALGRTGVDVIIGDSTNAPVAGASRSEAAVREGLLDAVRECKQRVVVTCFASNLARLHALAEISRDTDRYAALLGRSLLRMQGVARQMDYLTATDSFIGPWELGFLPRSQQLWICTGSQGEPAAALGRVASGRHPQLVLERGDTVIFSSRLIPGNEESLARIRADLTAKGIEIIDDEMAPVHASGHPPQEDLRQLYGWLRARYLLPVHGENYHQQAHMAFGRELGLQGLVPNNGDLIDLSAQPARVAELPWGLVELPPS</sequence>
<dbReference type="InterPro" id="IPR036866">
    <property type="entry name" value="RibonucZ/Hydroxyglut_hydro"/>
</dbReference>
<accession>A0A1H2E2K8</accession>
<dbReference type="EMBL" id="LT629787">
    <property type="protein sequence ID" value="SDT89327.1"/>
    <property type="molecule type" value="Genomic_DNA"/>
</dbReference>
<dbReference type="InterPro" id="IPR011108">
    <property type="entry name" value="RMMBL"/>
</dbReference>
<reference evidence="9" key="1">
    <citation type="submission" date="2016-10" db="EMBL/GenBank/DDBJ databases">
        <authorList>
            <person name="Varghese N."/>
            <person name="Submissions S."/>
        </authorList>
    </citation>
    <scope>NUCLEOTIDE SEQUENCE [LARGE SCALE GENOMIC DNA]</scope>
    <source>
        <strain evidence="9">CECT 8338</strain>
    </source>
</reference>
<dbReference type="OrthoDB" id="9803916at2"/>
<dbReference type="AlphaFoldDB" id="A0A1H2E2K8"/>
<evidence type="ECO:0000313" key="9">
    <source>
        <dbReference type="Proteomes" id="UP000243924"/>
    </source>
</evidence>